<reference evidence="11" key="2">
    <citation type="submission" date="2025-08" db="UniProtKB">
        <authorList>
            <consortium name="RefSeq"/>
        </authorList>
    </citation>
    <scope>IDENTIFICATION</scope>
    <source>
        <tissue evidence="11">Leaf</tissue>
    </source>
</reference>
<keyword evidence="8" id="KW-0472">Membrane</keyword>
<evidence type="ECO:0000256" key="8">
    <source>
        <dbReference type="ARBA" id="ARBA00023136"/>
    </source>
</evidence>
<dbReference type="GO" id="GO:0005743">
    <property type="term" value="C:mitochondrial inner membrane"/>
    <property type="evidence" value="ECO:0007669"/>
    <property type="project" value="UniProtKB-SubCell"/>
</dbReference>
<feature type="non-terminal residue" evidence="11">
    <location>
        <position position="1"/>
    </location>
</feature>
<keyword evidence="6" id="KW-1133">Transmembrane helix</keyword>
<dbReference type="InterPro" id="IPR005336">
    <property type="entry name" value="MPC"/>
</dbReference>
<comment type="function">
    <text evidence="9">Mediates the uptake of pyruvate into mitochondria.</text>
</comment>
<evidence type="ECO:0000256" key="5">
    <source>
        <dbReference type="ARBA" id="ARBA00022792"/>
    </source>
</evidence>
<comment type="subcellular location">
    <subcellularLocation>
        <location evidence="1 9">Mitochondrion inner membrane</location>
        <topology evidence="1 9">Multi-pass membrane protein</topology>
    </subcellularLocation>
</comment>
<dbReference type="GO" id="GO:0006850">
    <property type="term" value="P:pyruvate import into mitochondria"/>
    <property type="evidence" value="ECO:0007669"/>
    <property type="project" value="InterPro"/>
</dbReference>
<sequence length="103" mass="11569">LLQVFDHNTVHFWAPTFKWGLSIANVADFTKPPENISYPQQFVVAASGLIWTRYGMVITPRNWNLCSVNFAMSVTGFCQLSRKLRHDVSTEKEPAAAAAVVKE</sequence>
<evidence type="ECO:0000256" key="7">
    <source>
        <dbReference type="ARBA" id="ARBA00023128"/>
    </source>
</evidence>
<dbReference type="RefSeq" id="XP_021849000.1">
    <property type="nucleotide sequence ID" value="XM_021993308.2"/>
</dbReference>
<dbReference type="OrthoDB" id="869189at2759"/>
<dbReference type="AlphaFoldDB" id="A0A9R0JWE0"/>
<keyword evidence="4" id="KW-0812">Transmembrane</keyword>
<evidence type="ECO:0000256" key="1">
    <source>
        <dbReference type="ARBA" id="ARBA00004448"/>
    </source>
</evidence>
<dbReference type="KEGG" id="soe:110788666"/>
<dbReference type="GeneID" id="110788666"/>
<dbReference type="PANTHER" id="PTHR14154">
    <property type="entry name" value="UPF0041 BRAIN PROTEIN 44-RELATED"/>
    <property type="match status" value="1"/>
</dbReference>
<keyword evidence="5 9" id="KW-0999">Mitochondrion inner membrane</keyword>
<evidence type="ECO:0000256" key="9">
    <source>
        <dbReference type="RuleBase" id="RU363100"/>
    </source>
</evidence>
<evidence type="ECO:0000313" key="11">
    <source>
        <dbReference type="RefSeq" id="XP_021849000.1"/>
    </source>
</evidence>
<protein>
    <recommendedName>
        <fullName evidence="9">Mitochondrial pyruvate carrier</fullName>
    </recommendedName>
</protein>
<reference evidence="10" key="1">
    <citation type="journal article" date="2021" name="Nat. Commun.">
        <title>Genomic analyses provide insights into spinach domestication and the genetic basis of agronomic traits.</title>
        <authorList>
            <person name="Cai X."/>
            <person name="Sun X."/>
            <person name="Xu C."/>
            <person name="Sun H."/>
            <person name="Wang X."/>
            <person name="Ge C."/>
            <person name="Zhang Z."/>
            <person name="Wang Q."/>
            <person name="Fei Z."/>
            <person name="Jiao C."/>
            <person name="Wang Q."/>
        </authorList>
    </citation>
    <scope>NUCLEOTIDE SEQUENCE [LARGE SCALE GENOMIC DNA]</scope>
    <source>
        <strain evidence="10">cv. Varoflay</strain>
    </source>
</reference>
<keyword evidence="7 9" id="KW-0496">Mitochondrion</keyword>
<evidence type="ECO:0000313" key="10">
    <source>
        <dbReference type="Proteomes" id="UP000813463"/>
    </source>
</evidence>
<organism evidence="10 11">
    <name type="scientific">Spinacia oleracea</name>
    <name type="common">Spinach</name>
    <dbReference type="NCBI Taxonomy" id="3562"/>
    <lineage>
        <taxon>Eukaryota</taxon>
        <taxon>Viridiplantae</taxon>
        <taxon>Streptophyta</taxon>
        <taxon>Embryophyta</taxon>
        <taxon>Tracheophyta</taxon>
        <taxon>Spermatophyta</taxon>
        <taxon>Magnoliopsida</taxon>
        <taxon>eudicotyledons</taxon>
        <taxon>Gunneridae</taxon>
        <taxon>Pentapetalae</taxon>
        <taxon>Caryophyllales</taxon>
        <taxon>Chenopodiaceae</taxon>
        <taxon>Chenopodioideae</taxon>
        <taxon>Anserineae</taxon>
        <taxon>Spinacia</taxon>
    </lineage>
</organism>
<proteinExistence type="inferred from homology"/>
<evidence type="ECO:0000256" key="6">
    <source>
        <dbReference type="ARBA" id="ARBA00022989"/>
    </source>
</evidence>
<evidence type="ECO:0000256" key="4">
    <source>
        <dbReference type="ARBA" id="ARBA00022692"/>
    </source>
</evidence>
<evidence type="ECO:0000256" key="2">
    <source>
        <dbReference type="ARBA" id="ARBA00006416"/>
    </source>
</evidence>
<accession>A0A9R0JWE0</accession>
<dbReference type="Proteomes" id="UP000813463">
    <property type="component" value="Chromosome 4"/>
</dbReference>
<keyword evidence="3 9" id="KW-0813">Transport</keyword>
<dbReference type="Pfam" id="PF03650">
    <property type="entry name" value="MPC"/>
    <property type="match status" value="1"/>
</dbReference>
<evidence type="ECO:0000256" key="3">
    <source>
        <dbReference type="ARBA" id="ARBA00022448"/>
    </source>
</evidence>
<keyword evidence="11" id="KW-0670">Pyruvate</keyword>
<keyword evidence="10" id="KW-1185">Reference proteome</keyword>
<name>A0A9R0JWE0_SPIOL</name>
<gene>
    <name evidence="11" type="primary">LOC110788666</name>
</gene>
<comment type="similarity">
    <text evidence="2 9">Belongs to the mitochondrial pyruvate carrier (MPC) (TC 2.A.105) family.</text>
</comment>